<dbReference type="AlphaFoldDB" id="A0A024SBH4"/>
<protein>
    <recommendedName>
        <fullName evidence="4">NAD dependent epimerase/dehydratase</fullName>
    </recommendedName>
</protein>
<dbReference type="OrthoDB" id="408152at2759"/>
<keyword evidence="1" id="KW-1133">Transmembrane helix</keyword>
<dbReference type="Proteomes" id="UP000024376">
    <property type="component" value="Unassembled WGS sequence"/>
</dbReference>
<evidence type="ECO:0008006" key="4">
    <source>
        <dbReference type="Google" id="ProtNLM"/>
    </source>
</evidence>
<sequence length="260" mass="29673">MGQAASVPTDKTRKLEVIDAGFSRTGTLSYAYALERLLNGPVHHTATQLLNREDEYCKKWNQVYRYRREGDHPELLKALSGVFAGFVGATDVTAIDFIPELIELYPEVQVILVTRDQEAWWKSFKTVAENAGSKAMGYIMMPLPGARWFVDTARGFFEAAEERTGRKCNPLWIEQHNEYIRSIVPKERLLEVKLGSGWEPLCKFLGKPIPTEPFPHANEAAARDRFTQRLLRKAATAWAGIFTILGLVSYWAWHLRQPYL</sequence>
<evidence type="ECO:0000256" key="1">
    <source>
        <dbReference type="SAM" id="Phobius"/>
    </source>
</evidence>
<gene>
    <name evidence="2" type="ORF">M419DRAFT_77103</name>
</gene>
<keyword evidence="1" id="KW-0472">Membrane</keyword>
<feature type="transmembrane region" description="Helical" evidence="1">
    <location>
        <begin position="235"/>
        <end position="253"/>
    </location>
</feature>
<name>A0A024SBH4_HYPJR</name>
<dbReference type="SUPFAM" id="SSF52540">
    <property type="entry name" value="P-loop containing nucleoside triphosphate hydrolases"/>
    <property type="match status" value="1"/>
</dbReference>
<accession>A0A024SBH4</accession>
<organism evidence="2 3">
    <name type="scientific">Hypocrea jecorina (strain ATCC 56765 / BCRC 32924 / NRRL 11460 / Rut C-30)</name>
    <name type="common">Trichoderma reesei</name>
    <dbReference type="NCBI Taxonomy" id="1344414"/>
    <lineage>
        <taxon>Eukaryota</taxon>
        <taxon>Fungi</taxon>
        <taxon>Dikarya</taxon>
        <taxon>Ascomycota</taxon>
        <taxon>Pezizomycotina</taxon>
        <taxon>Sordariomycetes</taxon>
        <taxon>Hypocreomycetidae</taxon>
        <taxon>Hypocreales</taxon>
        <taxon>Hypocreaceae</taxon>
        <taxon>Trichoderma</taxon>
    </lineage>
</organism>
<dbReference type="InterPro" id="IPR040632">
    <property type="entry name" value="Sulfotransfer_4"/>
</dbReference>
<reference evidence="3" key="1">
    <citation type="journal article" date="2013" name="Ind. Biotechnol.">
        <title>Comparative genomics analysis of Trichoderma reesei strains.</title>
        <authorList>
            <person name="Koike H."/>
            <person name="Aerts A."/>
            <person name="LaButti K."/>
            <person name="Grigoriev I.V."/>
            <person name="Baker S.E."/>
        </authorList>
    </citation>
    <scope>NUCLEOTIDE SEQUENCE [LARGE SCALE GENOMIC DNA]</scope>
    <source>
        <strain evidence="3">ATCC 56765 / BCRC 32924 / NRRL 11460 / Rut C-30</strain>
    </source>
</reference>
<dbReference type="Pfam" id="PF17784">
    <property type="entry name" value="Sulfotransfer_4"/>
    <property type="match status" value="1"/>
</dbReference>
<dbReference type="HOGENOM" id="CLU_061199_2_1_1"/>
<dbReference type="PANTHER" id="PTHR36978">
    <property type="entry name" value="P-LOOP CONTAINING NUCLEOTIDE TRIPHOSPHATE HYDROLASE"/>
    <property type="match status" value="1"/>
</dbReference>
<keyword evidence="1" id="KW-0812">Transmembrane</keyword>
<dbReference type="InterPro" id="IPR027417">
    <property type="entry name" value="P-loop_NTPase"/>
</dbReference>
<evidence type="ECO:0000313" key="2">
    <source>
        <dbReference type="EMBL" id="ETS02699.1"/>
    </source>
</evidence>
<dbReference type="Gene3D" id="3.40.50.300">
    <property type="entry name" value="P-loop containing nucleotide triphosphate hydrolases"/>
    <property type="match status" value="1"/>
</dbReference>
<dbReference type="KEGG" id="trr:M419DRAFT_77103"/>
<evidence type="ECO:0000313" key="3">
    <source>
        <dbReference type="Proteomes" id="UP000024376"/>
    </source>
</evidence>
<dbReference type="EMBL" id="KI911144">
    <property type="protein sequence ID" value="ETS02699.1"/>
    <property type="molecule type" value="Genomic_DNA"/>
</dbReference>
<dbReference type="PANTHER" id="PTHR36978:SF3">
    <property type="entry name" value="P-LOOP CONTAINING NUCLEOSIDE TRIPHOSPHATE HYDROLASE PROTEIN"/>
    <property type="match status" value="1"/>
</dbReference>
<proteinExistence type="predicted"/>